<dbReference type="Pfam" id="PF04749">
    <property type="entry name" value="PLAC8"/>
    <property type="match status" value="5"/>
</dbReference>
<dbReference type="EnsemblPlants" id="ONIVA03G41530.1">
    <property type="protein sequence ID" value="ONIVA03G41530.1"/>
    <property type="gene ID" value="ONIVA03G41530"/>
</dbReference>
<dbReference type="Proteomes" id="UP000006591">
    <property type="component" value="Chromosome 3"/>
</dbReference>
<dbReference type="eggNOG" id="ENOG502S7UD">
    <property type="taxonomic scope" value="Eukaryota"/>
</dbReference>
<dbReference type="STRING" id="4536.A0A0E0GVX9"/>
<evidence type="ECO:0000313" key="2">
    <source>
        <dbReference type="Proteomes" id="UP000006591"/>
    </source>
</evidence>
<accession>A0A0E0GVX9</accession>
<dbReference type="PANTHER" id="PTHR15907">
    <property type="entry name" value="DUF614 FAMILY PROTEIN-RELATED"/>
    <property type="match status" value="1"/>
</dbReference>
<dbReference type="InterPro" id="IPR006461">
    <property type="entry name" value="PLAC_motif_containing"/>
</dbReference>
<reference evidence="1" key="2">
    <citation type="submission" date="2018-04" db="EMBL/GenBank/DDBJ databases">
        <title>OnivRS2 (Oryza nivara Reference Sequence Version 2).</title>
        <authorList>
            <person name="Zhang J."/>
            <person name="Kudrna D."/>
            <person name="Lee S."/>
            <person name="Talag J."/>
            <person name="Rajasekar S."/>
            <person name="Welchert J."/>
            <person name="Hsing Y.-I."/>
            <person name="Wing R.A."/>
        </authorList>
    </citation>
    <scope>NUCLEOTIDE SEQUENCE [LARGE SCALE GENOMIC DNA]</scope>
    <source>
        <strain evidence="1">SL10</strain>
    </source>
</reference>
<dbReference type="AlphaFoldDB" id="A0A0E0GVX9"/>
<sequence>MIIASTNQIEADTLSYQINSPLAHYIKRPPIPSTSSNSIDHILAAAAGNCVHRRRRRRRRRSMAKPSAAPVTGVPVGSAAWSSGLFDCFDDCGLCCMTCWCPCITFGRVAEIVDRGSTSCGASGALYALLAMVTGCQCIYSCTYRGKMRAQYGLADAACGDCCVHCWCESCALCQEYRELVARGYDPKLGWHLNEMAKPSAGAVTGVPIGSAAWSTGLCDCFDDCGLSRLAPQRRARRRRRARRAAHGPLNSVISPRTSSIVLGRVKWRGLEEMAKPSAGAVTGVPIGSAAWSTGLCDCFDDCGLCCTTCWCPCITFGRVAEIVDRGTTSCGTGGALYALLCAFTGCQWIYSCVYRGKMRAQHGLGDAACGDCCVHCCCESCALCQEYRELVARGYDPKLGWDLNVERGAAAAAAAAAAPAVQHMGPTLITSPGKKSRRRSMAKPSAAPVTGVPVGSAAWSTGLCDCFDDCGLCCLTCWCPCITFGRVAEMVDRGSTSCGTGGALYGLLCAFTGCQWIYSCTYRGKMRTQYGLAEAGCADCCVHFCCEPCALCQEYRELVARGYDPKLGWHLNADRAAAAGAAPAEMARPQHNDWSSGLFACFNDCEVCCLTTVCPCITFGRSAEIVSRGERTCCAAGVLCVLLGFFAHCHCLYSCCYRGKMRDSFHLPEDPCCDCCVHALCLQCALCQEYRHLKSLGYKPSLGWLGNNQHPDKPTAGPVSGVPVGSAPWSSGLFDCFDDYGLCCMTWWCPCITFGRLAEIVDMGSTSCGHSGALYVFLAVVTGFQWIYTCTYRGKMRAQYGLSGEPCGDCCIHCWCEPCALIQEYRELAARGYDPKLGWHLNMERRAAAAAAAPAVQHMGR</sequence>
<dbReference type="NCBIfam" id="TIGR01571">
    <property type="entry name" value="A_thal_Cys_rich"/>
    <property type="match status" value="5"/>
</dbReference>
<reference evidence="1" key="1">
    <citation type="submission" date="2015-04" db="UniProtKB">
        <authorList>
            <consortium name="EnsemblPlants"/>
        </authorList>
    </citation>
    <scope>IDENTIFICATION</scope>
    <source>
        <strain evidence="1">SL10</strain>
    </source>
</reference>
<keyword evidence="2" id="KW-1185">Reference proteome</keyword>
<dbReference type="Gramene" id="ONIVA03G41530.1">
    <property type="protein sequence ID" value="ONIVA03G41530.1"/>
    <property type="gene ID" value="ONIVA03G41530"/>
</dbReference>
<protein>
    <submittedName>
        <fullName evidence="1">Uncharacterized protein</fullName>
    </submittedName>
</protein>
<name>A0A0E0GVX9_ORYNI</name>
<organism evidence="1">
    <name type="scientific">Oryza nivara</name>
    <name type="common">Indian wild rice</name>
    <name type="synonym">Oryza sativa f. spontanea</name>
    <dbReference type="NCBI Taxonomy" id="4536"/>
    <lineage>
        <taxon>Eukaryota</taxon>
        <taxon>Viridiplantae</taxon>
        <taxon>Streptophyta</taxon>
        <taxon>Embryophyta</taxon>
        <taxon>Tracheophyta</taxon>
        <taxon>Spermatophyta</taxon>
        <taxon>Magnoliopsida</taxon>
        <taxon>Liliopsida</taxon>
        <taxon>Poales</taxon>
        <taxon>Poaceae</taxon>
        <taxon>BOP clade</taxon>
        <taxon>Oryzoideae</taxon>
        <taxon>Oryzeae</taxon>
        <taxon>Oryzinae</taxon>
        <taxon>Oryza</taxon>
    </lineage>
</organism>
<proteinExistence type="predicted"/>
<evidence type="ECO:0000313" key="1">
    <source>
        <dbReference type="EnsemblPlants" id="ONIVA03G41530.1"/>
    </source>
</evidence>